<comment type="caution">
    <text evidence="3">The sequence shown here is derived from an EMBL/GenBank/DDBJ whole genome shotgun (WGS) entry which is preliminary data.</text>
</comment>
<keyword evidence="4" id="KW-1185">Reference proteome</keyword>
<organism evidence="3 4">
    <name type="scientific">Compostibacter hankyongensis</name>
    <dbReference type="NCBI Taxonomy" id="1007089"/>
    <lineage>
        <taxon>Bacteria</taxon>
        <taxon>Pseudomonadati</taxon>
        <taxon>Bacteroidota</taxon>
        <taxon>Chitinophagia</taxon>
        <taxon>Chitinophagales</taxon>
        <taxon>Chitinophagaceae</taxon>
        <taxon>Compostibacter</taxon>
    </lineage>
</organism>
<evidence type="ECO:0000313" key="3">
    <source>
        <dbReference type="EMBL" id="GAA4300572.1"/>
    </source>
</evidence>
<dbReference type="PROSITE" id="PS51257">
    <property type="entry name" value="PROKAR_LIPOPROTEIN"/>
    <property type="match status" value="1"/>
</dbReference>
<accession>A0ABP8FD29</accession>
<protein>
    <submittedName>
        <fullName evidence="3">Sorbosone dehydrogenase family protein</fullName>
    </submittedName>
</protein>
<dbReference type="Proteomes" id="UP001501207">
    <property type="component" value="Unassembled WGS sequence"/>
</dbReference>
<feature type="signal peptide" evidence="1">
    <location>
        <begin position="1"/>
        <end position="20"/>
    </location>
</feature>
<reference evidence="4" key="1">
    <citation type="journal article" date="2019" name="Int. J. Syst. Evol. Microbiol.">
        <title>The Global Catalogue of Microorganisms (GCM) 10K type strain sequencing project: providing services to taxonomists for standard genome sequencing and annotation.</title>
        <authorList>
            <consortium name="The Broad Institute Genomics Platform"/>
            <consortium name="The Broad Institute Genome Sequencing Center for Infectious Disease"/>
            <person name="Wu L."/>
            <person name="Ma J."/>
        </authorList>
    </citation>
    <scope>NUCLEOTIDE SEQUENCE [LARGE SCALE GENOMIC DNA]</scope>
    <source>
        <strain evidence="4">JCM 17664</strain>
    </source>
</reference>
<dbReference type="InterPro" id="IPR011042">
    <property type="entry name" value="6-blade_b-propeller_TolB-like"/>
</dbReference>
<feature type="chain" id="PRO_5047280785" evidence="1">
    <location>
        <begin position="21"/>
        <end position="433"/>
    </location>
</feature>
<keyword evidence="1" id="KW-0732">Signal</keyword>
<dbReference type="Gene3D" id="2.120.10.30">
    <property type="entry name" value="TolB, C-terminal domain"/>
    <property type="match status" value="1"/>
</dbReference>
<evidence type="ECO:0000256" key="1">
    <source>
        <dbReference type="SAM" id="SignalP"/>
    </source>
</evidence>
<dbReference type="RefSeq" id="WP_344973800.1">
    <property type="nucleotide sequence ID" value="NZ_BAABFN010000001.1"/>
</dbReference>
<evidence type="ECO:0000313" key="4">
    <source>
        <dbReference type="Proteomes" id="UP001501207"/>
    </source>
</evidence>
<feature type="domain" description="Pyrroloquinoline quinone-dependent pyranose dehydrogenase beta-propeller" evidence="2">
    <location>
        <begin position="46"/>
        <end position="427"/>
    </location>
</feature>
<dbReference type="PANTHER" id="PTHR19328:SF53">
    <property type="entry name" value="MEMBRANE PROTEIN"/>
    <property type="match status" value="1"/>
</dbReference>
<dbReference type="SUPFAM" id="SSF50952">
    <property type="entry name" value="Soluble quinoprotein glucose dehydrogenase"/>
    <property type="match status" value="1"/>
</dbReference>
<gene>
    <name evidence="3" type="ORF">GCM10023143_01660</name>
</gene>
<evidence type="ECO:0000259" key="2">
    <source>
        <dbReference type="Pfam" id="PF22807"/>
    </source>
</evidence>
<dbReference type="InterPro" id="IPR054539">
    <property type="entry name" value="Beta-prop_PDH"/>
</dbReference>
<sequence length="433" mass="47508">MNLIRYSAAFILLAVTGLTACNPAGDKQEKNSASLQFDSTNGGITLPEGFKAIVVADNIGKARHLVVRDNGDVYIALNSPNHGGGIAALRDTDGDGKADVVRYFGESHGTGIGIHNGYLYFGTDTAVVRYKLQPDSLLPDPRAELIASLPVQHEHEAKSIAFDDKGNLYVNVGAPSNACQEDDRTKGSPGMQPCPILEQHAGIWRFKADQPGQTQENGGYRYSTGLRNCVALTYNTNAHELYAAMHGRDQLAQLFPQYYTEEQSAELPAEEFVQLKDQGNYGWPYVYYDWQQKKFMVCPEYGGDGKKSAPDDKYEQPIMAFPGHWAPNAVMFYTGTQFPEKYRNGAFIAFHGSWNRAPLPQRGYNVVFVPFSGQKPSGDHTVFADGFTGVETLKNPGDAAHRPCGLAQGPDGSLYVSDDSKGRIWRIVYTAAQ</sequence>
<dbReference type="PANTHER" id="PTHR19328">
    <property type="entry name" value="HEDGEHOG-INTERACTING PROTEIN"/>
    <property type="match status" value="1"/>
</dbReference>
<dbReference type="InterPro" id="IPR011041">
    <property type="entry name" value="Quinoprot_gluc/sorb_DH_b-prop"/>
</dbReference>
<dbReference type="EMBL" id="BAABFN010000001">
    <property type="protein sequence ID" value="GAA4300572.1"/>
    <property type="molecule type" value="Genomic_DNA"/>
</dbReference>
<proteinExistence type="predicted"/>
<name>A0ABP8FD29_9BACT</name>
<dbReference type="Pfam" id="PF22807">
    <property type="entry name" value="TrAA12"/>
    <property type="match status" value="1"/>
</dbReference>